<organism evidence="2 3">
    <name type="scientific">Actinomadura logoneensis</name>
    <dbReference type="NCBI Taxonomy" id="2293572"/>
    <lineage>
        <taxon>Bacteria</taxon>
        <taxon>Bacillati</taxon>
        <taxon>Actinomycetota</taxon>
        <taxon>Actinomycetes</taxon>
        <taxon>Streptosporangiales</taxon>
        <taxon>Thermomonosporaceae</taxon>
        <taxon>Actinomadura</taxon>
    </lineage>
</organism>
<dbReference type="InterPro" id="IPR029068">
    <property type="entry name" value="Glyas_Bleomycin-R_OHBP_Dase"/>
</dbReference>
<accession>A0A372JI78</accession>
<sequence length="196" mass="21759">MLTGIEFDALNVTAMERFWTEATQGHTGGLELRFAATDRPKADKNRLHLDLAGGPDHEREIERLLALGATRIDIGQGDVPWDVLADPEGNEFCVVRPGHHGVLAQSGLATICLDVAEDYQFSQSSFWQSETGWKHVTYYQWGVRLRLSRTSPVSLLMGPPAAPKAGRNRLRLVVTNPDWESGEFHDCCGNEFLVEG</sequence>
<dbReference type="Pfam" id="PF18029">
    <property type="entry name" value="Glyoxalase_6"/>
    <property type="match status" value="1"/>
</dbReference>
<dbReference type="OrthoDB" id="3212826at2"/>
<feature type="domain" description="Glyoxalase-like" evidence="1">
    <location>
        <begin position="7"/>
        <end position="95"/>
    </location>
</feature>
<dbReference type="PANTHER" id="PTHR35908">
    <property type="entry name" value="HYPOTHETICAL FUSION PROTEIN"/>
    <property type="match status" value="1"/>
</dbReference>
<proteinExistence type="predicted"/>
<dbReference type="RefSeq" id="WP_117359141.1">
    <property type="nucleotide sequence ID" value="NZ_QURH01000327.1"/>
</dbReference>
<dbReference type="SUPFAM" id="SSF54593">
    <property type="entry name" value="Glyoxalase/Bleomycin resistance protein/Dihydroxybiphenyl dioxygenase"/>
    <property type="match status" value="1"/>
</dbReference>
<dbReference type="AlphaFoldDB" id="A0A372JI78"/>
<evidence type="ECO:0000259" key="1">
    <source>
        <dbReference type="Pfam" id="PF18029"/>
    </source>
</evidence>
<gene>
    <name evidence="2" type="ORF">DZF91_20905</name>
</gene>
<reference evidence="2 3" key="1">
    <citation type="submission" date="2018-08" db="EMBL/GenBank/DDBJ databases">
        <title>Actinomadura jelena sp. nov., a novel Actinomycete isolated from soil in Chad.</title>
        <authorList>
            <person name="Shi L."/>
        </authorList>
    </citation>
    <scope>NUCLEOTIDE SEQUENCE [LARGE SCALE GENOMIC DNA]</scope>
    <source>
        <strain evidence="2 3">NEAU-G17</strain>
    </source>
</reference>
<dbReference type="PANTHER" id="PTHR35908:SF1">
    <property type="entry name" value="CONSERVED PROTEIN"/>
    <property type="match status" value="1"/>
</dbReference>
<dbReference type="InterPro" id="IPR041581">
    <property type="entry name" value="Glyoxalase_6"/>
</dbReference>
<dbReference type="Gene3D" id="3.10.180.10">
    <property type="entry name" value="2,3-Dihydroxybiphenyl 1,2-Dioxygenase, domain 1"/>
    <property type="match status" value="1"/>
</dbReference>
<protein>
    <recommendedName>
        <fullName evidence="1">Glyoxalase-like domain-containing protein</fullName>
    </recommendedName>
</protein>
<evidence type="ECO:0000313" key="3">
    <source>
        <dbReference type="Proteomes" id="UP000261811"/>
    </source>
</evidence>
<name>A0A372JI78_9ACTN</name>
<keyword evidence="3" id="KW-1185">Reference proteome</keyword>
<comment type="caution">
    <text evidence="2">The sequence shown here is derived from an EMBL/GenBank/DDBJ whole genome shotgun (WGS) entry which is preliminary data.</text>
</comment>
<dbReference type="EMBL" id="QURH01000327">
    <property type="protein sequence ID" value="RFU39721.1"/>
    <property type="molecule type" value="Genomic_DNA"/>
</dbReference>
<evidence type="ECO:0000313" key="2">
    <source>
        <dbReference type="EMBL" id="RFU39721.1"/>
    </source>
</evidence>
<dbReference type="Proteomes" id="UP000261811">
    <property type="component" value="Unassembled WGS sequence"/>
</dbReference>